<name>A0A075H5Q8_9ARCH</name>
<accession>A0A075H5Q8</accession>
<evidence type="ECO:0000313" key="1">
    <source>
        <dbReference type="EMBL" id="AIF10435.1"/>
    </source>
</evidence>
<dbReference type="Gene3D" id="2.40.420.20">
    <property type="match status" value="1"/>
</dbReference>
<dbReference type="Gene3D" id="2.40.50.100">
    <property type="match status" value="1"/>
</dbReference>
<dbReference type="Gene3D" id="1.10.287.470">
    <property type="entry name" value="Helix hairpin bin"/>
    <property type="match status" value="1"/>
</dbReference>
<dbReference type="Gene3D" id="2.40.30.170">
    <property type="match status" value="1"/>
</dbReference>
<dbReference type="EMBL" id="KF900891">
    <property type="protein sequence ID" value="AIF10435.1"/>
    <property type="molecule type" value="Genomic_DNA"/>
</dbReference>
<proteinExistence type="predicted"/>
<dbReference type="AlphaFoldDB" id="A0A075H5Q8"/>
<dbReference type="GO" id="GO:0015562">
    <property type="term" value="F:efflux transmembrane transporter activity"/>
    <property type="evidence" value="ECO:0007669"/>
    <property type="project" value="TreeGrafter"/>
</dbReference>
<dbReference type="SUPFAM" id="SSF111369">
    <property type="entry name" value="HlyD-like secretion proteins"/>
    <property type="match status" value="2"/>
</dbReference>
<dbReference type="PANTHER" id="PTHR30469:SF12">
    <property type="entry name" value="MULTIDRUG RESISTANCE PROTEIN MDTA"/>
    <property type="match status" value="1"/>
</dbReference>
<dbReference type="PANTHER" id="PTHR30469">
    <property type="entry name" value="MULTIDRUG RESISTANCE PROTEIN MDTA"/>
    <property type="match status" value="1"/>
</dbReference>
<protein>
    <submittedName>
        <fullName evidence="1">Efflux transporter, RND family, MFP subunit</fullName>
    </submittedName>
</protein>
<reference evidence="1" key="1">
    <citation type="journal article" date="2014" name="Genome Biol. Evol.">
        <title>Pangenome evidence for extensive interdomain horizontal transfer affecting lineage core and shell genes in uncultured planktonic thaumarchaeota and euryarchaeota.</title>
        <authorList>
            <person name="Deschamps P."/>
            <person name="Zivanovic Y."/>
            <person name="Moreira D."/>
            <person name="Rodriguez-Valera F."/>
            <person name="Lopez-Garcia P."/>
        </authorList>
    </citation>
    <scope>NUCLEOTIDE SEQUENCE</scope>
</reference>
<sequence length="410" mass="45526">MRYRKILIPVGVVLFSVLVASLLRATKQQAVINPDEERVWSVETTSVRIGDERPNVHLFGKIIAGRQANLRSLSAGVVVSVSSNFIDGGKVVEGEKLIAIDPFVAERKLLEQEALLSEAKSRYEELLVTRSSDLALLGEEQQQLDIAQSDLSRYEELESGVASKQKVDEKRLGASQAKGVVLSRQQQVSVLNTKIQQQQAVIDRHDASRERAVEDFENTQMYAPFDGYLTDIKAAQGMQLKSGDFVARLIDADRLEVRIFLSNSQFGRMFASSSSFPPLEIKWNVGETEFLFDATIERMESQIDSSLGGVHVYARLGSGASESFLRPGAIVNVLAQDRVYENVVRLPEEVLYDEDTVYVVIKGRLRKRHVSVVGRDENYVLLRGALLEGDLVVLTRFDGIGEGVAARSLP</sequence>
<organism evidence="1">
    <name type="scientific">uncultured marine thaumarchaeote KM3_45_G08</name>
    <dbReference type="NCBI Taxonomy" id="1456157"/>
    <lineage>
        <taxon>Archaea</taxon>
        <taxon>Nitrososphaerota</taxon>
        <taxon>environmental samples</taxon>
    </lineage>
</organism>
<dbReference type="GO" id="GO:1990281">
    <property type="term" value="C:efflux pump complex"/>
    <property type="evidence" value="ECO:0007669"/>
    <property type="project" value="TreeGrafter"/>
</dbReference>